<keyword evidence="1" id="KW-0472">Membrane</keyword>
<gene>
    <name evidence="2" type="ordered locus">cgR_6071</name>
</gene>
<organism evidence="2">
    <name type="scientific">Corynebacterium glutamicum (strain R)</name>
    <dbReference type="NCBI Taxonomy" id="340322"/>
    <lineage>
        <taxon>Bacteria</taxon>
        <taxon>Bacillati</taxon>
        <taxon>Actinomycetota</taxon>
        <taxon>Actinomycetes</taxon>
        <taxon>Mycobacteriales</taxon>
        <taxon>Corynebacteriaceae</taxon>
        <taxon>Corynebacterium</taxon>
    </lineage>
</organism>
<dbReference type="Proteomes" id="UP000006698">
    <property type="component" value="Chromosome"/>
</dbReference>
<name>A0AB72VF50_CORGB</name>
<keyword evidence="1" id="KW-0812">Transmembrane</keyword>
<dbReference type="RefSeq" id="WP_003858370.1">
    <property type="nucleotide sequence ID" value="NC_009342.1"/>
</dbReference>
<reference evidence="2" key="1">
    <citation type="journal article" date="2007" name="Microbiology">
        <title>Comparative analysis of the Corynebacterium glutamicum group and complete genome sequence of strain R.</title>
        <authorList>
            <person name="Yukawa H."/>
            <person name="Omumasaba C.A."/>
            <person name="Nonaka H."/>
            <person name="Kos P."/>
            <person name="Okai N."/>
            <person name="Suzuki N."/>
            <person name="Suda M."/>
            <person name="Tsuge Y."/>
            <person name="Watanabe J."/>
            <person name="Ikeda Y."/>
            <person name="Vertes A.A."/>
            <person name="Inui M."/>
        </authorList>
    </citation>
    <scope>NUCLEOTIDE SEQUENCE</scope>
    <source>
        <strain evidence="2">R</strain>
    </source>
</reference>
<proteinExistence type="predicted"/>
<dbReference type="AlphaFoldDB" id="A0AB72VF50"/>
<protein>
    <submittedName>
        <fullName evidence="2">Uncharacterized protein</fullName>
    </submittedName>
</protein>
<keyword evidence="1" id="KW-1133">Transmembrane helix</keyword>
<accession>A0AB72VF50</accession>
<evidence type="ECO:0000256" key="1">
    <source>
        <dbReference type="SAM" id="Phobius"/>
    </source>
</evidence>
<sequence length="52" mass="5805">MPQKSDAACVIATLLFLVGFAVLNWVFDVQWAWGMLIAYPLVSHAVIARSKR</sequence>
<evidence type="ECO:0000313" key="2">
    <source>
        <dbReference type="EMBL" id="BAQ21133.1"/>
    </source>
</evidence>
<feature type="transmembrane region" description="Helical" evidence="1">
    <location>
        <begin position="31"/>
        <end position="48"/>
    </location>
</feature>
<dbReference type="EMBL" id="AP009044">
    <property type="protein sequence ID" value="BAQ21133.1"/>
    <property type="molecule type" value="Genomic_DNA"/>
</dbReference>
<dbReference type="KEGG" id="cgt:cgR_6071"/>